<feature type="region of interest" description="Disordered" evidence="1">
    <location>
        <begin position="265"/>
        <end position="290"/>
    </location>
</feature>
<feature type="region of interest" description="Disordered" evidence="1">
    <location>
        <begin position="1"/>
        <end position="212"/>
    </location>
</feature>
<organism evidence="2">
    <name type="scientific">Coccolithus braarudii</name>
    <dbReference type="NCBI Taxonomy" id="221442"/>
    <lineage>
        <taxon>Eukaryota</taxon>
        <taxon>Haptista</taxon>
        <taxon>Haptophyta</taxon>
        <taxon>Prymnesiophyceae</taxon>
        <taxon>Coccolithales</taxon>
        <taxon>Coccolithaceae</taxon>
        <taxon>Coccolithus</taxon>
    </lineage>
</organism>
<dbReference type="AlphaFoldDB" id="A0A7S0Q842"/>
<accession>A0A7S0Q842</accession>
<feature type="compositionally biased region" description="Basic and acidic residues" evidence="1">
    <location>
        <begin position="51"/>
        <end position="61"/>
    </location>
</feature>
<feature type="compositionally biased region" description="Polar residues" evidence="1">
    <location>
        <begin position="155"/>
        <end position="168"/>
    </location>
</feature>
<name>A0A7S0Q842_9EUKA</name>
<reference evidence="2" key="1">
    <citation type="submission" date="2021-01" db="EMBL/GenBank/DDBJ databases">
        <authorList>
            <person name="Corre E."/>
            <person name="Pelletier E."/>
            <person name="Niang G."/>
            <person name="Scheremetjew M."/>
            <person name="Finn R."/>
            <person name="Kale V."/>
            <person name="Holt S."/>
            <person name="Cochrane G."/>
            <person name="Meng A."/>
            <person name="Brown T."/>
            <person name="Cohen L."/>
        </authorList>
    </citation>
    <scope>NUCLEOTIDE SEQUENCE</scope>
    <source>
        <strain evidence="2">PLY182g</strain>
    </source>
</reference>
<evidence type="ECO:0000256" key="1">
    <source>
        <dbReference type="SAM" id="MobiDB-lite"/>
    </source>
</evidence>
<evidence type="ECO:0000313" key="2">
    <source>
        <dbReference type="EMBL" id="CAD8618941.1"/>
    </source>
</evidence>
<feature type="compositionally biased region" description="Low complexity" evidence="1">
    <location>
        <begin position="122"/>
        <end position="145"/>
    </location>
</feature>
<dbReference type="EMBL" id="HBEY01046545">
    <property type="protein sequence ID" value="CAD8618941.1"/>
    <property type="molecule type" value="Transcribed_RNA"/>
</dbReference>
<sequence length="290" mass="30184">MASEEPYTPLPALERTRAAKHNAPTAPVSAALERARAAKRTSSAESDSTDTAERKTQHGQEEENADMQAEQKQRSTVKRKRLSAASKGPASGALSPVAEEATPRPVTVQQHSTAERPVPSRASDGSPTSATSAAAAAHRAICSDSDGGSDARHPQASSRESAPSSGAISRSGRPPLALCSGGKTPPSQEALEQRRARLAEAHEAAENVSRAADDAVLKSRAEKAEQAYLPFVSCQLTLRRNNVQWTAAPPINNVAVGGTSAMGSSASAFHSSKTRDAESSGGRVAKIAHL</sequence>
<feature type="compositionally biased region" description="Basic and acidic residues" evidence="1">
    <location>
        <begin position="191"/>
        <end position="212"/>
    </location>
</feature>
<proteinExistence type="predicted"/>
<gene>
    <name evidence="2" type="ORF">CPEL01642_LOCUS22322</name>
</gene>
<protein>
    <submittedName>
        <fullName evidence="2">Uncharacterized protein</fullName>
    </submittedName>
</protein>